<comment type="similarity">
    <text evidence="2 10">Belongs to the fatty acyl-CoA reductase family.</text>
</comment>
<keyword evidence="3 10" id="KW-0444">Lipid biosynthesis</keyword>
<gene>
    <name evidence="15" type="ORF">DMN91_001555</name>
    <name evidence="14" type="ORF">X777_10026</name>
</gene>
<dbReference type="FunFam" id="3.40.50.720:FF:000143">
    <property type="entry name" value="Fatty acyl-CoA reductase"/>
    <property type="match status" value="1"/>
</dbReference>
<dbReference type="InterPro" id="IPR033640">
    <property type="entry name" value="FAR_C"/>
</dbReference>
<dbReference type="InterPro" id="IPR026055">
    <property type="entry name" value="FAR"/>
</dbReference>
<evidence type="ECO:0000256" key="6">
    <source>
        <dbReference type="ARBA" id="ARBA00022989"/>
    </source>
</evidence>
<dbReference type="GO" id="GO:0005777">
    <property type="term" value="C:peroxisome"/>
    <property type="evidence" value="ECO:0007669"/>
    <property type="project" value="TreeGrafter"/>
</dbReference>
<reference evidence="15 17" key="2">
    <citation type="journal article" date="2018" name="Genome Res.">
        <title>The genomic architecture and molecular evolution of ant odorant receptors.</title>
        <authorList>
            <person name="McKenzie S.K."/>
            <person name="Kronauer D.J.C."/>
        </authorList>
    </citation>
    <scope>NUCLEOTIDE SEQUENCE [LARGE SCALE GENOMIC DNA]</scope>
    <source>
        <strain evidence="15">Clonal line C1</strain>
    </source>
</reference>
<dbReference type="EMBL" id="QOIP01000002">
    <property type="protein sequence ID" value="RLU25399.1"/>
    <property type="molecule type" value="Genomic_DNA"/>
</dbReference>
<reference evidence="15" key="3">
    <citation type="submission" date="2018-07" db="EMBL/GenBank/DDBJ databases">
        <authorList>
            <person name="Mckenzie S.K."/>
            <person name="Kronauer D.J.C."/>
        </authorList>
    </citation>
    <scope>NUCLEOTIDE SEQUENCE</scope>
    <source>
        <strain evidence="15">Clonal line C1</strain>
    </source>
</reference>
<evidence type="ECO:0000256" key="5">
    <source>
        <dbReference type="ARBA" id="ARBA00022857"/>
    </source>
</evidence>
<keyword evidence="7 10" id="KW-0443">Lipid metabolism</keyword>
<dbReference type="GO" id="GO:0102965">
    <property type="term" value="F:alcohol-forming long-chain fatty acyl-CoA reductase activity"/>
    <property type="evidence" value="ECO:0007669"/>
    <property type="project" value="UniProtKB-EC"/>
</dbReference>
<dbReference type="Proteomes" id="UP000053097">
    <property type="component" value="Unassembled WGS sequence"/>
</dbReference>
<feature type="domain" description="Fatty acyl-CoA reductase C-terminal" evidence="12">
    <location>
        <begin position="376"/>
        <end position="469"/>
    </location>
</feature>
<dbReference type="Pfam" id="PF03015">
    <property type="entry name" value="Sterile"/>
    <property type="match status" value="1"/>
</dbReference>
<dbReference type="InterPro" id="IPR036291">
    <property type="entry name" value="NAD(P)-bd_dom_sf"/>
</dbReference>
<dbReference type="SUPFAM" id="SSF51735">
    <property type="entry name" value="NAD(P)-binding Rossmann-fold domains"/>
    <property type="match status" value="1"/>
</dbReference>
<evidence type="ECO:0000313" key="17">
    <source>
        <dbReference type="Proteomes" id="UP000279307"/>
    </source>
</evidence>
<accession>A0A026W6T7</accession>
<dbReference type="InterPro" id="IPR013120">
    <property type="entry name" value="FAR_NAD-bd"/>
</dbReference>
<dbReference type="Proteomes" id="UP000279307">
    <property type="component" value="Chromosome 2"/>
</dbReference>
<comment type="function">
    <text evidence="10">Catalyzes the reduction of fatty acyl-CoA to fatty alcohols.</text>
</comment>
<dbReference type="GO" id="GO:0080019">
    <property type="term" value="F:alcohol-forming very long-chain fatty acyl-CoA reductase activity"/>
    <property type="evidence" value="ECO:0007669"/>
    <property type="project" value="InterPro"/>
</dbReference>
<evidence type="ECO:0000259" key="12">
    <source>
        <dbReference type="Pfam" id="PF03015"/>
    </source>
</evidence>
<sequence length="508" mass="57600">MGTTNAQTNSGHASDEAHSRGGSIDTFFAETVILLTGATGFLGKALLEKLLRSCPRVATIFILIRPKKDQSVEERFKELLENPVFDRIRSEFPAALSKIFPVKGDVGLPELGLQPADKDLLIQRVNIVFHSAATVRFDEPLKVAVNLNTRGTDRMLDLCKRMTNLISVIHVSTAYSNADRREIGELIYTTQVKPYTVIDMCENLDDETIEIIEKRLIGKHPNTYTLTKGLAEQIVMSKGKGLPIAIVRPSIVCAAYQEPFPGWIDNVCGITGIMTEIGRGTIRSIVCDANLVVDVVPVDFVVDTLICASWHNVMQHTDVIKIYNCTSSVVHPITWREFGYLTRKHAIESPSKYVMWYPDFTFRTNKFIHAIMVATLHFLPAFIVDLILRVQGCKPIMMKITKRFERAAKTGEFFAMNEWKFYAENMTKLVKFVKASEGCNDFNVDIKSLDWDTYLHQYMLGIRKYILKDNPDTLNKARNRLSRLYWMHKLSKVFSIFVLLGMIKCAGR</sequence>
<evidence type="ECO:0000256" key="4">
    <source>
        <dbReference type="ARBA" id="ARBA00022692"/>
    </source>
</evidence>
<evidence type="ECO:0000256" key="1">
    <source>
        <dbReference type="ARBA" id="ARBA00004141"/>
    </source>
</evidence>
<keyword evidence="10" id="KW-0560">Oxidoreductase</keyword>
<feature type="transmembrane region" description="Helical" evidence="10">
    <location>
        <begin position="367"/>
        <end position="388"/>
    </location>
</feature>
<evidence type="ECO:0000256" key="9">
    <source>
        <dbReference type="ARBA" id="ARBA00052530"/>
    </source>
</evidence>
<dbReference type="PANTHER" id="PTHR11011:SF107">
    <property type="entry name" value="FATTY ACYL-COA REDUCTASE"/>
    <property type="match status" value="1"/>
</dbReference>
<dbReference type="CDD" id="cd09071">
    <property type="entry name" value="FAR_C"/>
    <property type="match status" value="1"/>
</dbReference>
<feature type="domain" description="Thioester reductase (TE)" evidence="13">
    <location>
        <begin position="35"/>
        <end position="304"/>
    </location>
</feature>
<proteinExistence type="inferred from homology"/>
<reference evidence="14 16" key="1">
    <citation type="journal article" date="2014" name="Curr. Biol.">
        <title>The genome of the clonal raider ant Cerapachys biroi.</title>
        <authorList>
            <person name="Oxley P.R."/>
            <person name="Ji L."/>
            <person name="Fetter-Pruneda I."/>
            <person name="McKenzie S.K."/>
            <person name="Li C."/>
            <person name="Hu H."/>
            <person name="Zhang G."/>
            <person name="Kronauer D.J."/>
        </authorList>
    </citation>
    <scope>NUCLEOTIDE SEQUENCE [LARGE SCALE GENOMIC DNA]</scope>
</reference>
<keyword evidence="16" id="KW-1185">Reference proteome</keyword>
<dbReference type="EMBL" id="KK107399">
    <property type="protein sequence ID" value="EZA51341.1"/>
    <property type="molecule type" value="Genomic_DNA"/>
</dbReference>
<evidence type="ECO:0000256" key="8">
    <source>
        <dbReference type="ARBA" id="ARBA00023136"/>
    </source>
</evidence>
<dbReference type="OrthoDB" id="429813at2759"/>
<evidence type="ECO:0000259" key="13">
    <source>
        <dbReference type="Pfam" id="PF07993"/>
    </source>
</evidence>
<evidence type="ECO:0000256" key="10">
    <source>
        <dbReference type="RuleBase" id="RU363097"/>
    </source>
</evidence>
<comment type="catalytic activity">
    <reaction evidence="9 10">
        <text>a long-chain fatty acyl-CoA + 2 NADPH + 2 H(+) = a long-chain primary fatty alcohol + 2 NADP(+) + CoA</text>
        <dbReference type="Rhea" id="RHEA:52716"/>
        <dbReference type="ChEBI" id="CHEBI:15378"/>
        <dbReference type="ChEBI" id="CHEBI:57287"/>
        <dbReference type="ChEBI" id="CHEBI:57783"/>
        <dbReference type="ChEBI" id="CHEBI:58349"/>
        <dbReference type="ChEBI" id="CHEBI:77396"/>
        <dbReference type="ChEBI" id="CHEBI:83139"/>
        <dbReference type="EC" id="1.2.1.84"/>
    </reaction>
</comment>
<comment type="subcellular location">
    <subcellularLocation>
        <location evidence="1">Membrane</location>
        <topology evidence="1">Multi-pass membrane protein</topology>
    </subcellularLocation>
</comment>
<dbReference type="CDD" id="cd05236">
    <property type="entry name" value="FAR-N_SDR_e"/>
    <property type="match status" value="1"/>
</dbReference>
<dbReference type="PANTHER" id="PTHR11011">
    <property type="entry name" value="MALE STERILITY PROTEIN 2-RELATED"/>
    <property type="match status" value="1"/>
</dbReference>
<dbReference type="GO" id="GO:0016020">
    <property type="term" value="C:membrane"/>
    <property type="evidence" value="ECO:0007669"/>
    <property type="project" value="UniProtKB-SubCell"/>
</dbReference>
<dbReference type="OMA" id="TNPITWQ"/>
<organism evidence="14 16">
    <name type="scientific">Ooceraea biroi</name>
    <name type="common">Clonal raider ant</name>
    <name type="synonym">Cerapachys biroi</name>
    <dbReference type="NCBI Taxonomy" id="2015173"/>
    <lineage>
        <taxon>Eukaryota</taxon>
        <taxon>Metazoa</taxon>
        <taxon>Ecdysozoa</taxon>
        <taxon>Arthropoda</taxon>
        <taxon>Hexapoda</taxon>
        <taxon>Insecta</taxon>
        <taxon>Pterygota</taxon>
        <taxon>Neoptera</taxon>
        <taxon>Endopterygota</taxon>
        <taxon>Hymenoptera</taxon>
        <taxon>Apocrita</taxon>
        <taxon>Aculeata</taxon>
        <taxon>Formicoidea</taxon>
        <taxon>Formicidae</taxon>
        <taxon>Dorylinae</taxon>
        <taxon>Ooceraea</taxon>
    </lineage>
</organism>
<evidence type="ECO:0000256" key="2">
    <source>
        <dbReference type="ARBA" id="ARBA00005928"/>
    </source>
</evidence>
<keyword evidence="8 10" id="KW-0472">Membrane</keyword>
<evidence type="ECO:0000313" key="15">
    <source>
        <dbReference type="EMBL" id="RLU25399.1"/>
    </source>
</evidence>
<feature type="region of interest" description="Disordered" evidence="11">
    <location>
        <begin position="1"/>
        <end position="20"/>
    </location>
</feature>
<evidence type="ECO:0000256" key="7">
    <source>
        <dbReference type="ARBA" id="ARBA00023098"/>
    </source>
</evidence>
<feature type="compositionally biased region" description="Polar residues" evidence="11">
    <location>
        <begin position="1"/>
        <end position="12"/>
    </location>
</feature>
<dbReference type="Gene3D" id="3.40.50.720">
    <property type="entry name" value="NAD(P)-binding Rossmann-like Domain"/>
    <property type="match status" value="1"/>
</dbReference>
<dbReference type="Pfam" id="PF07993">
    <property type="entry name" value="NAD_binding_4"/>
    <property type="match status" value="1"/>
</dbReference>
<evidence type="ECO:0000313" key="14">
    <source>
        <dbReference type="EMBL" id="EZA51341.1"/>
    </source>
</evidence>
<keyword evidence="6 10" id="KW-1133">Transmembrane helix</keyword>
<keyword evidence="4 10" id="KW-0812">Transmembrane</keyword>
<keyword evidence="5 10" id="KW-0521">NADP</keyword>
<protein>
    <recommendedName>
        <fullName evidence="10">Fatty acyl-CoA reductase</fullName>
        <ecNumber evidence="10">1.2.1.84</ecNumber>
    </recommendedName>
</protein>
<dbReference type="GO" id="GO:0035336">
    <property type="term" value="P:long-chain fatty-acyl-CoA metabolic process"/>
    <property type="evidence" value="ECO:0007669"/>
    <property type="project" value="TreeGrafter"/>
</dbReference>
<name>A0A026W6T7_OOCBI</name>
<dbReference type="EC" id="1.2.1.84" evidence="10"/>
<dbReference type="AlphaFoldDB" id="A0A026W6T7"/>
<evidence type="ECO:0000256" key="3">
    <source>
        <dbReference type="ARBA" id="ARBA00022516"/>
    </source>
</evidence>
<evidence type="ECO:0000256" key="11">
    <source>
        <dbReference type="SAM" id="MobiDB-lite"/>
    </source>
</evidence>
<evidence type="ECO:0000313" key="16">
    <source>
        <dbReference type="Proteomes" id="UP000053097"/>
    </source>
</evidence>